<gene>
    <name evidence="2" type="ORF">HanXRQr2_Chr16g0726581</name>
</gene>
<dbReference type="Gramene" id="mRNA:HanXRQr2_Chr16g0726581">
    <property type="protein sequence ID" value="CDS:HanXRQr2_Chr16g0726581.1"/>
    <property type="gene ID" value="HanXRQr2_Chr16g0726581"/>
</dbReference>
<feature type="region of interest" description="Disordered" evidence="1">
    <location>
        <begin position="24"/>
        <end position="44"/>
    </location>
</feature>
<dbReference type="AlphaFoldDB" id="A0A9K3GX64"/>
<sequence>MYNTHTTICNSRCQLQLRLPTATPAAKGAPLPPATPVAKGAPPPQLCNTTSTFPFDTILQRRQLTPPFR</sequence>
<evidence type="ECO:0000256" key="1">
    <source>
        <dbReference type="SAM" id="MobiDB-lite"/>
    </source>
</evidence>
<feature type="compositionally biased region" description="Pro residues" evidence="1">
    <location>
        <begin position="30"/>
        <end position="44"/>
    </location>
</feature>
<protein>
    <submittedName>
        <fullName evidence="2">Uncharacterized protein</fullName>
    </submittedName>
</protein>
<dbReference type="EMBL" id="MNCJ02000331">
    <property type="protein sequence ID" value="KAF5758201.1"/>
    <property type="molecule type" value="Genomic_DNA"/>
</dbReference>
<keyword evidence="3" id="KW-1185">Reference proteome</keyword>
<accession>A0A9K3GX64</accession>
<reference evidence="2" key="2">
    <citation type="submission" date="2020-06" db="EMBL/GenBank/DDBJ databases">
        <title>Helianthus annuus Genome sequencing and assembly Release 2.</title>
        <authorList>
            <person name="Gouzy J."/>
            <person name="Langlade N."/>
            <person name="Munos S."/>
        </authorList>
    </citation>
    <scope>NUCLEOTIDE SEQUENCE</scope>
    <source>
        <tissue evidence="2">Leaves</tissue>
    </source>
</reference>
<proteinExistence type="predicted"/>
<reference evidence="2" key="1">
    <citation type="journal article" date="2017" name="Nature">
        <title>The sunflower genome provides insights into oil metabolism, flowering and Asterid evolution.</title>
        <authorList>
            <person name="Badouin H."/>
            <person name="Gouzy J."/>
            <person name="Grassa C.J."/>
            <person name="Murat F."/>
            <person name="Staton S.E."/>
            <person name="Cottret L."/>
            <person name="Lelandais-Briere C."/>
            <person name="Owens G.L."/>
            <person name="Carrere S."/>
            <person name="Mayjonade B."/>
            <person name="Legrand L."/>
            <person name="Gill N."/>
            <person name="Kane N.C."/>
            <person name="Bowers J.E."/>
            <person name="Hubner S."/>
            <person name="Bellec A."/>
            <person name="Berard A."/>
            <person name="Berges H."/>
            <person name="Blanchet N."/>
            <person name="Boniface M.C."/>
            <person name="Brunel D."/>
            <person name="Catrice O."/>
            <person name="Chaidir N."/>
            <person name="Claudel C."/>
            <person name="Donnadieu C."/>
            <person name="Faraut T."/>
            <person name="Fievet G."/>
            <person name="Helmstetter N."/>
            <person name="King M."/>
            <person name="Knapp S.J."/>
            <person name="Lai Z."/>
            <person name="Le Paslier M.C."/>
            <person name="Lippi Y."/>
            <person name="Lorenzon L."/>
            <person name="Mandel J.R."/>
            <person name="Marage G."/>
            <person name="Marchand G."/>
            <person name="Marquand E."/>
            <person name="Bret-Mestries E."/>
            <person name="Morien E."/>
            <person name="Nambeesan S."/>
            <person name="Nguyen T."/>
            <person name="Pegot-Espagnet P."/>
            <person name="Pouilly N."/>
            <person name="Raftis F."/>
            <person name="Sallet E."/>
            <person name="Schiex T."/>
            <person name="Thomas J."/>
            <person name="Vandecasteele C."/>
            <person name="Vares D."/>
            <person name="Vear F."/>
            <person name="Vautrin S."/>
            <person name="Crespi M."/>
            <person name="Mangin B."/>
            <person name="Burke J.M."/>
            <person name="Salse J."/>
            <person name="Munos S."/>
            <person name="Vincourt P."/>
            <person name="Rieseberg L.H."/>
            <person name="Langlade N.B."/>
        </authorList>
    </citation>
    <scope>NUCLEOTIDE SEQUENCE</scope>
    <source>
        <tissue evidence="2">Leaves</tissue>
    </source>
</reference>
<evidence type="ECO:0000313" key="2">
    <source>
        <dbReference type="EMBL" id="KAF5758201.1"/>
    </source>
</evidence>
<dbReference type="Proteomes" id="UP000215914">
    <property type="component" value="Unassembled WGS sequence"/>
</dbReference>
<organism evidence="2 3">
    <name type="scientific">Helianthus annuus</name>
    <name type="common">Common sunflower</name>
    <dbReference type="NCBI Taxonomy" id="4232"/>
    <lineage>
        <taxon>Eukaryota</taxon>
        <taxon>Viridiplantae</taxon>
        <taxon>Streptophyta</taxon>
        <taxon>Embryophyta</taxon>
        <taxon>Tracheophyta</taxon>
        <taxon>Spermatophyta</taxon>
        <taxon>Magnoliopsida</taxon>
        <taxon>eudicotyledons</taxon>
        <taxon>Gunneridae</taxon>
        <taxon>Pentapetalae</taxon>
        <taxon>asterids</taxon>
        <taxon>campanulids</taxon>
        <taxon>Asterales</taxon>
        <taxon>Asteraceae</taxon>
        <taxon>Asteroideae</taxon>
        <taxon>Heliantheae alliance</taxon>
        <taxon>Heliantheae</taxon>
        <taxon>Helianthus</taxon>
    </lineage>
</organism>
<evidence type="ECO:0000313" key="3">
    <source>
        <dbReference type="Proteomes" id="UP000215914"/>
    </source>
</evidence>
<name>A0A9K3GX64_HELAN</name>
<comment type="caution">
    <text evidence="2">The sequence shown here is derived from an EMBL/GenBank/DDBJ whole genome shotgun (WGS) entry which is preliminary data.</text>
</comment>